<name>A0AB34HDZ6_ESCRO</name>
<feature type="region of interest" description="Disordered" evidence="2">
    <location>
        <begin position="1"/>
        <end position="60"/>
    </location>
</feature>
<evidence type="ECO:0000313" key="4">
    <source>
        <dbReference type="EMBL" id="KAJ8789879.1"/>
    </source>
</evidence>
<dbReference type="InterPro" id="IPR043299">
    <property type="entry name" value="LRATD1_LRATD2"/>
</dbReference>
<feature type="compositionally biased region" description="Basic and acidic residues" evidence="2">
    <location>
        <begin position="24"/>
        <end position="34"/>
    </location>
</feature>
<dbReference type="FunFam" id="3.90.1720.10:FF:000003">
    <property type="entry name" value="FAM84B isoform 1"/>
    <property type="match status" value="1"/>
</dbReference>
<organism evidence="4 5">
    <name type="scientific">Eschrichtius robustus</name>
    <name type="common">California gray whale</name>
    <name type="synonym">Eschrichtius gibbosus</name>
    <dbReference type="NCBI Taxonomy" id="9764"/>
    <lineage>
        <taxon>Eukaryota</taxon>
        <taxon>Metazoa</taxon>
        <taxon>Chordata</taxon>
        <taxon>Craniata</taxon>
        <taxon>Vertebrata</taxon>
        <taxon>Euteleostomi</taxon>
        <taxon>Mammalia</taxon>
        <taxon>Eutheria</taxon>
        <taxon>Laurasiatheria</taxon>
        <taxon>Artiodactyla</taxon>
        <taxon>Whippomorpha</taxon>
        <taxon>Cetacea</taxon>
        <taxon>Mysticeti</taxon>
        <taxon>Eschrichtiidae</taxon>
        <taxon>Eschrichtius</taxon>
    </lineage>
</organism>
<dbReference type="PROSITE" id="PS51934">
    <property type="entry name" value="LRAT"/>
    <property type="match status" value="1"/>
</dbReference>
<gene>
    <name evidence="4" type="ORF">J1605_021577</name>
</gene>
<comment type="caution">
    <text evidence="4">The sequence shown here is derived from an EMBL/GenBank/DDBJ whole genome shotgun (WGS) entry which is preliminary data.</text>
</comment>
<keyword evidence="5" id="KW-1185">Reference proteome</keyword>
<dbReference type="Proteomes" id="UP001159641">
    <property type="component" value="Unassembled WGS sequence"/>
</dbReference>
<dbReference type="GO" id="GO:0048870">
    <property type="term" value="P:cell motility"/>
    <property type="evidence" value="ECO:0007669"/>
    <property type="project" value="TreeGrafter"/>
</dbReference>
<dbReference type="InterPro" id="IPR007053">
    <property type="entry name" value="LRAT_dom"/>
</dbReference>
<evidence type="ECO:0000313" key="5">
    <source>
        <dbReference type="Proteomes" id="UP001159641"/>
    </source>
</evidence>
<comment type="similarity">
    <text evidence="1">Belongs to the LRATD family.</text>
</comment>
<dbReference type="PANTHER" id="PTHR46341:SF1">
    <property type="entry name" value="PROTEIN LRATD1"/>
    <property type="match status" value="1"/>
</dbReference>
<evidence type="ECO:0000259" key="3">
    <source>
        <dbReference type="PROSITE" id="PS51934"/>
    </source>
</evidence>
<dbReference type="AlphaFoldDB" id="A0AB34HDZ6"/>
<proteinExistence type="inferred from homology"/>
<dbReference type="EMBL" id="JAIQCJ010001387">
    <property type="protein sequence ID" value="KAJ8789879.1"/>
    <property type="molecule type" value="Genomic_DNA"/>
</dbReference>
<reference evidence="4 5" key="1">
    <citation type="submission" date="2022-11" db="EMBL/GenBank/DDBJ databases">
        <title>Whole genome sequence of Eschrichtius robustus ER-17-0199.</title>
        <authorList>
            <person name="Bruniche-Olsen A."/>
            <person name="Black A.N."/>
            <person name="Fields C.J."/>
            <person name="Walden K."/>
            <person name="Dewoody J.A."/>
        </authorList>
    </citation>
    <scope>NUCLEOTIDE SEQUENCE [LARGE SCALE GENOMIC DNA]</scope>
    <source>
        <strain evidence="4">ER-17-0199</strain>
        <tissue evidence="4">Blubber</tissue>
    </source>
</reference>
<sequence length="523" mass="57215">MNRTPQAQFQRHRCPAGKSLCAEDQPRGPQEPRLRGPQQGPRVPASDNVVPRPGPRKRLGVHRGFFSTLRLSLVAGVCSPGTENARADGAPSHDRVFGWAVRNHRAGVGTAQVEQAPLPTRTGRRTGVVAGTPPHGSARGRAEPQPHAPPRTRSSPPPPQHPWGPGDFKGVWGFGSREITGYFRQSSLALAQPDWLCWGEGRRTKGQSAPACVGKRARIPASGPRLAASLMGNQLDRITHLSYSELPTGDPSGIEKDELRVGVAYFFSDEEEDLDERGQPDKFGVKASPGCAPRPESPSRRRRHHLLHQLALNETQFSAFRGQECIFSKMSGGPQGADLSVYAVTALPALCEPGDLLELLCLQPAPEPPAPAPHWAVYVGGGQIIHLHQGEIRQDSLYEAGAANVGRVVNSWYRYRPLVAELVVQNACGHLGLKSEEICWTNSESFAAWCRFGKREFKAGGEVPAGTQTPQQQYCLKVHLGENKVHTARFHSLEDLIREKRRIDASGRLRVLRELADLADDKE</sequence>
<dbReference type="GO" id="GO:0000902">
    <property type="term" value="P:cell morphogenesis"/>
    <property type="evidence" value="ECO:0007669"/>
    <property type="project" value="TreeGrafter"/>
</dbReference>
<evidence type="ECO:0000256" key="2">
    <source>
        <dbReference type="SAM" id="MobiDB-lite"/>
    </source>
</evidence>
<dbReference type="Pfam" id="PF04970">
    <property type="entry name" value="LRAT"/>
    <property type="match status" value="1"/>
</dbReference>
<dbReference type="PANTHER" id="PTHR46341">
    <property type="entry name" value="PROTEIN FAM84B-RELATED"/>
    <property type="match status" value="1"/>
</dbReference>
<evidence type="ECO:0000256" key="1">
    <source>
        <dbReference type="ARBA" id="ARBA00061522"/>
    </source>
</evidence>
<feature type="region of interest" description="Disordered" evidence="2">
    <location>
        <begin position="275"/>
        <end position="300"/>
    </location>
</feature>
<protein>
    <recommendedName>
        <fullName evidence="3">LRAT domain-containing protein</fullName>
    </recommendedName>
</protein>
<accession>A0AB34HDZ6</accession>
<feature type="region of interest" description="Disordered" evidence="2">
    <location>
        <begin position="108"/>
        <end position="169"/>
    </location>
</feature>
<dbReference type="Gene3D" id="3.90.1720.10">
    <property type="entry name" value="endopeptidase domain like (from Nostoc punctiforme)"/>
    <property type="match status" value="1"/>
</dbReference>
<feature type="domain" description="LRAT" evidence="3">
    <location>
        <begin position="364"/>
        <end position="459"/>
    </location>
</feature>